<dbReference type="InterPro" id="IPR015797">
    <property type="entry name" value="NUDIX_hydrolase-like_dom_sf"/>
</dbReference>
<comment type="caution">
    <text evidence="5">The sequence shown here is derived from an EMBL/GenBank/DDBJ whole genome shotgun (WGS) entry which is preliminary data.</text>
</comment>
<evidence type="ECO:0000256" key="3">
    <source>
        <dbReference type="RuleBase" id="RU003476"/>
    </source>
</evidence>
<evidence type="ECO:0000256" key="1">
    <source>
        <dbReference type="ARBA" id="ARBA00001946"/>
    </source>
</evidence>
<dbReference type="PANTHER" id="PTHR43046:SF16">
    <property type="entry name" value="ADP-RIBOSE PYROPHOSPHATASE YJHB-RELATED"/>
    <property type="match status" value="1"/>
</dbReference>
<organism evidence="5 6">
    <name type="scientific">Tianweitania populi</name>
    <dbReference type="NCBI Taxonomy" id="1607949"/>
    <lineage>
        <taxon>Bacteria</taxon>
        <taxon>Pseudomonadati</taxon>
        <taxon>Pseudomonadota</taxon>
        <taxon>Alphaproteobacteria</taxon>
        <taxon>Hyphomicrobiales</taxon>
        <taxon>Phyllobacteriaceae</taxon>
        <taxon>Tianweitania</taxon>
    </lineage>
</organism>
<protein>
    <submittedName>
        <fullName evidence="5">DNA mismatch repair protein MutT</fullName>
    </submittedName>
</protein>
<dbReference type="Proteomes" id="UP000630142">
    <property type="component" value="Unassembled WGS sequence"/>
</dbReference>
<evidence type="ECO:0000259" key="4">
    <source>
        <dbReference type="PROSITE" id="PS51462"/>
    </source>
</evidence>
<keyword evidence="6" id="KW-1185">Reference proteome</keyword>
<dbReference type="AlphaFoldDB" id="A0A8J3GJE8"/>
<proteinExistence type="inferred from homology"/>
<reference evidence="5" key="1">
    <citation type="journal article" date="2014" name="Int. J. Syst. Evol. Microbiol.">
        <title>Complete genome sequence of Corynebacterium casei LMG S-19264T (=DSM 44701T), isolated from a smear-ripened cheese.</title>
        <authorList>
            <consortium name="US DOE Joint Genome Institute (JGI-PGF)"/>
            <person name="Walter F."/>
            <person name="Albersmeier A."/>
            <person name="Kalinowski J."/>
            <person name="Ruckert C."/>
        </authorList>
    </citation>
    <scope>NUCLEOTIDE SEQUENCE</scope>
    <source>
        <strain evidence="5">KCTC 42249</strain>
    </source>
</reference>
<feature type="domain" description="Nudix hydrolase" evidence="4">
    <location>
        <begin position="49"/>
        <end position="175"/>
    </location>
</feature>
<keyword evidence="2 3" id="KW-0378">Hydrolase</keyword>
<dbReference type="PRINTS" id="PR00502">
    <property type="entry name" value="NUDIXFAMILY"/>
</dbReference>
<evidence type="ECO:0000313" key="5">
    <source>
        <dbReference type="EMBL" id="GHD11919.1"/>
    </source>
</evidence>
<dbReference type="PANTHER" id="PTHR43046">
    <property type="entry name" value="GDP-MANNOSE MANNOSYL HYDROLASE"/>
    <property type="match status" value="1"/>
</dbReference>
<accession>A0A8J3GJE8</accession>
<dbReference type="InterPro" id="IPR000086">
    <property type="entry name" value="NUDIX_hydrolase_dom"/>
</dbReference>
<reference evidence="5" key="2">
    <citation type="submission" date="2020-09" db="EMBL/GenBank/DDBJ databases">
        <authorList>
            <person name="Sun Q."/>
            <person name="Kim S."/>
        </authorList>
    </citation>
    <scope>NUCLEOTIDE SEQUENCE</scope>
    <source>
        <strain evidence="5">KCTC 42249</strain>
    </source>
</reference>
<dbReference type="EMBL" id="BMZQ01000001">
    <property type="protein sequence ID" value="GHD11919.1"/>
    <property type="molecule type" value="Genomic_DNA"/>
</dbReference>
<evidence type="ECO:0000256" key="2">
    <source>
        <dbReference type="ARBA" id="ARBA00022801"/>
    </source>
</evidence>
<gene>
    <name evidence="5" type="ORF">GCM10016234_15590</name>
</gene>
<dbReference type="SUPFAM" id="SSF55811">
    <property type="entry name" value="Nudix"/>
    <property type="match status" value="1"/>
</dbReference>
<dbReference type="Gene3D" id="3.90.79.10">
    <property type="entry name" value="Nucleoside Triphosphate Pyrophosphohydrolase"/>
    <property type="match status" value="1"/>
</dbReference>
<comment type="similarity">
    <text evidence="3">Belongs to the Nudix hydrolase family.</text>
</comment>
<dbReference type="PROSITE" id="PS00893">
    <property type="entry name" value="NUDIX_BOX"/>
    <property type="match status" value="1"/>
</dbReference>
<dbReference type="Pfam" id="PF00293">
    <property type="entry name" value="NUDIX"/>
    <property type="match status" value="1"/>
</dbReference>
<sequence>MEGKYLPDHPRFIGGKKLLNARNWLLAAGPRFRRARMRLFHLFFVMTRPMTLGARALIWDRQQGTVFLIRHTYVPGWQLPGGGVEAGETAVEALQREIVEECNIEIKGHPQLKSIHFNRQASRRDHIAIYLVTDFTVLGERPGDHEIAEARFFPVTALPEDTTPATRRRIVEIISGIAPHEDW</sequence>
<dbReference type="InterPro" id="IPR020084">
    <property type="entry name" value="NUDIX_hydrolase_CS"/>
</dbReference>
<name>A0A8J3GJE8_9HYPH</name>
<comment type="cofactor">
    <cofactor evidence="1">
        <name>Mg(2+)</name>
        <dbReference type="ChEBI" id="CHEBI:18420"/>
    </cofactor>
</comment>
<dbReference type="GO" id="GO:0016787">
    <property type="term" value="F:hydrolase activity"/>
    <property type="evidence" value="ECO:0007669"/>
    <property type="project" value="UniProtKB-KW"/>
</dbReference>
<dbReference type="InterPro" id="IPR020476">
    <property type="entry name" value="Nudix_hydrolase"/>
</dbReference>
<evidence type="ECO:0000313" key="6">
    <source>
        <dbReference type="Proteomes" id="UP000630142"/>
    </source>
</evidence>
<dbReference type="PROSITE" id="PS51462">
    <property type="entry name" value="NUDIX"/>
    <property type="match status" value="1"/>
</dbReference>